<organism evidence="1 2">
    <name type="scientific">Amphimedon queenslandica</name>
    <name type="common">Sponge</name>
    <dbReference type="NCBI Taxonomy" id="400682"/>
    <lineage>
        <taxon>Eukaryota</taxon>
        <taxon>Metazoa</taxon>
        <taxon>Porifera</taxon>
        <taxon>Demospongiae</taxon>
        <taxon>Heteroscleromorpha</taxon>
        <taxon>Haplosclerida</taxon>
        <taxon>Niphatidae</taxon>
        <taxon>Amphimedon</taxon>
    </lineage>
</organism>
<evidence type="ECO:0000313" key="2">
    <source>
        <dbReference type="Proteomes" id="UP000007879"/>
    </source>
</evidence>
<keyword evidence="2" id="KW-1185">Reference proteome</keyword>
<dbReference type="KEGG" id="aqu:109592291"/>
<dbReference type="GeneID" id="109592291"/>
<sequence>MSIQLLINMEKYLKELHDTTYTPPSTEAVSILQRNIQSLNEALVSPVQVSQLLYCKRCISEAALDEMERIDQRRSLDDKKTTLLTAMKEAVSSDYRKLKDIARVLSDVKETRDIGNEMMTKYEETISQEDDIDSTVVQPQEAVGGNEGLASDILRNNYSALSQSITEPVRVARLLHEEVISDEALSCVMSTRGSVSDSRAVLLKAVRDAVHSNYKHLELFVTVLRKFSETAHIGDTIFEEYSQYFHDKDNTMEEMETYLTERKSLRGASSAESGSESFEEVKEILGRHKILFPRSMEEKFQELRIKFGSTFFQVRRNFAKDQNLSIDEMKLLVIDCFPDLSSQVFNKKTINGVLEVVKMRCNIINMRPLEVLTVEFNIKEAEKVIKIYKEYARDFCKSTSTELCLDKELQAVPTPSRLKKETVVFILEWNPNESTLQDINDVLEKLEPLKNYFIQIDTIKTGQSVVVTCY</sequence>
<evidence type="ECO:0008006" key="3">
    <source>
        <dbReference type="Google" id="ProtNLM"/>
    </source>
</evidence>
<reference evidence="1" key="2">
    <citation type="submission" date="2024-06" db="UniProtKB">
        <authorList>
            <consortium name="EnsemblMetazoa"/>
        </authorList>
    </citation>
    <scope>IDENTIFICATION</scope>
</reference>
<dbReference type="EnsemblMetazoa" id="XM_020007778.1">
    <property type="protein sequence ID" value="XP_019863337.1"/>
    <property type="gene ID" value="LOC109592291"/>
</dbReference>
<name>A0AAN0K1D7_AMPQE</name>
<dbReference type="RefSeq" id="XP_019863337.1">
    <property type="nucleotide sequence ID" value="XM_020007778.1"/>
</dbReference>
<reference evidence="2" key="1">
    <citation type="journal article" date="2010" name="Nature">
        <title>The Amphimedon queenslandica genome and the evolution of animal complexity.</title>
        <authorList>
            <person name="Srivastava M."/>
            <person name="Simakov O."/>
            <person name="Chapman J."/>
            <person name="Fahey B."/>
            <person name="Gauthier M.E."/>
            <person name="Mitros T."/>
            <person name="Richards G.S."/>
            <person name="Conaco C."/>
            <person name="Dacre M."/>
            <person name="Hellsten U."/>
            <person name="Larroux C."/>
            <person name="Putnam N.H."/>
            <person name="Stanke M."/>
            <person name="Adamska M."/>
            <person name="Darling A."/>
            <person name="Degnan S.M."/>
            <person name="Oakley T.H."/>
            <person name="Plachetzki D.C."/>
            <person name="Zhai Y."/>
            <person name="Adamski M."/>
            <person name="Calcino A."/>
            <person name="Cummins S.F."/>
            <person name="Goodstein D.M."/>
            <person name="Harris C."/>
            <person name="Jackson D.J."/>
            <person name="Leys S.P."/>
            <person name="Shu S."/>
            <person name="Woodcroft B.J."/>
            <person name="Vervoort M."/>
            <person name="Kosik K.S."/>
            <person name="Manning G."/>
            <person name="Degnan B.M."/>
            <person name="Rokhsar D.S."/>
        </authorList>
    </citation>
    <scope>NUCLEOTIDE SEQUENCE [LARGE SCALE GENOMIC DNA]</scope>
</reference>
<dbReference type="Proteomes" id="UP000007879">
    <property type="component" value="Unassembled WGS sequence"/>
</dbReference>
<accession>A0AAN0K1D7</accession>
<evidence type="ECO:0000313" key="1">
    <source>
        <dbReference type="EnsemblMetazoa" id="XP_019863337.1"/>
    </source>
</evidence>
<protein>
    <recommendedName>
        <fullName evidence="3">Death domain-containing protein</fullName>
    </recommendedName>
</protein>
<dbReference type="AlphaFoldDB" id="A0AAN0K1D7"/>
<proteinExistence type="predicted"/>